<dbReference type="InterPro" id="IPR018060">
    <property type="entry name" value="HTH_AraC"/>
</dbReference>
<accession>A0ABU5U5U6</accession>
<dbReference type="PANTHER" id="PTHR46796:SF12">
    <property type="entry name" value="HTH-TYPE DNA-BINDING TRANSCRIPTIONAL ACTIVATOR EUTR"/>
    <property type="match status" value="1"/>
</dbReference>
<proteinExistence type="predicted"/>
<evidence type="ECO:0000259" key="4">
    <source>
        <dbReference type="PROSITE" id="PS01124"/>
    </source>
</evidence>
<dbReference type="InterPro" id="IPR050204">
    <property type="entry name" value="AraC_XylS_family_regulators"/>
</dbReference>
<keyword evidence="1" id="KW-0805">Transcription regulation</keyword>
<dbReference type="Proteomes" id="UP001301728">
    <property type="component" value="Unassembled WGS sequence"/>
</dbReference>
<evidence type="ECO:0000256" key="2">
    <source>
        <dbReference type="ARBA" id="ARBA00023125"/>
    </source>
</evidence>
<dbReference type="EMBL" id="JAYGHT010000189">
    <property type="protein sequence ID" value="MEA5522430.1"/>
    <property type="molecule type" value="Genomic_DNA"/>
</dbReference>
<name>A0ABU5U5U6_9CYAN</name>
<evidence type="ECO:0000313" key="5">
    <source>
        <dbReference type="EMBL" id="MEA5522430.1"/>
    </source>
</evidence>
<dbReference type="SUPFAM" id="SSF46689">
    <property type="entry name" value="Homeodomain-like"/>
    <property type="match status" value="1"/>
</dbReference>
<evidence type="ECO:0000256" key="1">
    <source>
        <dbReference type="ARBA" id="ARBA00023015"/>
    </source>
</evidence>
<protein>
    <submittedName>
        <fullName evidence="5">Helix-turn-helix domain-containing protein</fullName>
    </submittedName>
</protein>
<dbReference type="PANTHER" id="PTHR46796">
    <property type="entry name" value="HTH-TYPE TRANSCRIPTIONAL ACTIVATOR RHAS-RELATED"/>
    <property type="match status" value="1"/>
</dbReference>
<dbReference type="Gene3D" id="1.10.10.60">
    <property type="entry name" value="Homeodomain-like"/>
    <property type="match status" value="1"/>
</dbReference>
<reference evidence="5 6" key="1">
    <citation type="submission" date="2023-12" db="EMBL/GenBank/DDBJ databases">
        <title>Baltic Sea Cyanobacteria.</title>
        <authorList>
            <person name="Delbaje E."/>
            <person name="Fewer D.P."/>
            <person name="Shishido T.K."/>
        </authorList>
    </citation>
    <scope>NUCLEOTIDE SEQUENCE [LARGE SCALE GENOMIC DNA]</scope>
    <source>
        <strain evidence="5 6">CCNP 1315</strain>
    </source>
</reference>
<keyword evidence="3" id="KW-0804">Transcription</keyword>
<evidence type="ECO:0000313" key="6">
    <source>
        <dbReference type="Proteomes" id="UP001301728"/>
    </source>
</evidence>
<keyword evidence="6" id="KW-1185">Reference proteome</keyword>
<feature type="domain" description="HTH araC/xylS-type" evidence="4">
    <location>
        <begin position="209"/>
        <end position="310"/>
    </location>
</feature>
<dbReference type="PROSITE" id="PS00041">
    <property type="entry name" value="HTH_ARAC_FAMILY_1"/>
    <property type="match status" value="1"/>
</dbReference>
<sequence length="320" mass="36222">MGQFDDIDVCAQAIKHLKITATQLTSGQFVGRVNLADLGSLKFTDVTYNQAMRIKGVKNPHRLGFTLPLQGNQTQVLAHGCSIKKHDLFGFDPTRENDMTTGKDAHLVVANLDLTVFQSLAEQMGYHDLGQKFLQQNSIHFHPASLRHLRAYYQQVSQMLINQPSLLMESPAQSHIVENFLPLLMDTIGAAIRQKKPIIKTLRRYPIVKKAEEIAQSYIDKPLTLKQLCDALETSSSALCYGFQDIFGMSPMAYIKIQRLNGVRRALKNANPQTVMVMQVAHNWGFWSSGHFARDYQQMFGELPSETLRQQSQIRTNLKF</sequence>
<dbReference type="InterPro" id="IPR009057">
    <property type="entry name" value="Homeodomain-like_sf"/>
</dbReference>
<dbReference type="PROSITE" id="PS01124">
    <property type="entry name" value="HTH_ARAC_FAMILY_2"/>
    <property type="match status" value="1"/>
</dbReference>
<evidence type="ECO:0000256" key="3">
    <source>
        <dbReference type="ARBA" id="ARBA00023163"/>
    </source>
</evidence>
<dbReference type="InterPro" id="IPR018062">
    <property type="entry name" value="HTH_AraC-typ_CS"/>
</dbReference>
<organism evidence="5 6">
    <name type="scientific">Limnoraphis robusta CCNP1315</name>
    <dbReference type="NCBI Taxonomy" id="3110306"/>
    <lineage>
        <taxon>Bacteria</taxon>
        <taxon>Bacillati</taxon>
        <taxon>Cyanobacteriota</taxon>
        <taxon>Cyanophyceae</taxon>
        <taxon>Oscillatoriophycideae</taxon>
        <taxon>Oscillatoriales</taxon>
        <taxon>Sirenicapillariaceae</taxon>
        <taxon>Limnoraphis</taxon>
    </lineage>
</organism>
<dbReference type="Pfam" id="PF12833">
    <property type="entry name" value="HTH_18"/>
    <property type="match status" value="1"/>
</dbReference>
<comment type="caution">
    <text evidence="5">The sequence shown here is derived from an EMBL/GenBank/DDBJ whole genome shotgun (WGS) entry which is preliminary data.</text>
</comment>
<keyword evidence="2" id="KW-0238">DNA-binding</keyword>
<gene>
    <name evidence="5" type="ORF">VB854_26200</name>
</gene>
<dbReference type="SMART" id="SM00342">
    <property type="entry name" value="HTH_ARAC"/>
    <property type="match status" value="1"/>
</dbReference>